<dbReference type="Proteomes" id="UP000679307">
    <property type="component" value="Chromosome"/>
</dbReference>
<reference evidence="5 6" key="1">
    <citation type="submission" date="2021-05" db="EMBL/GenBank/DDBJ databases">
        <title>Complete genome of Nocardioides aquaticus KCTC 9944T isolated from meromictic and hypersaline Ekho Lake, Antarctica.</title>
        <authorList>
            <person name="Hwang K."/>
            <person name="Kim K.M."/>
            <person name="Choe H."/>
        </authorList>
    </citation>
    <scope>NUCLEOTIDE SEQUENCE [LARGE SCALE GENOMIC DNA]</scope>
    <source>
        <strain evidence="5 6">KCTC 9944</strain>
    </source>
</reference>
<evidence type="ECO:0000256" key="2">
    <source>
        <dbReference type="ARBA" id="ARBA00022747"/>
    </source>
</evidence>
<dbReference type="Gene3D" id="3.90.220.20">
    <property type="entry name" value="DNA methylase specificity domains"/>
    <property type="match status" value="2"/>
</dbReference>
<keyword evidence="6" id="KW-1185">Reference proteome</keyword>
<evidence type="ECO:0000313" key="5">
    <source>
        <dbReference type="EMBL" id="QVT79222.1"/>
    </source>
</evidence>
<evidence type="ECO:0000256" key="3">
    <source>
        <dbReference type="ARBA" id="ARBA00023125"/>
    </source>
</evidence>
<dbReference type="PANTHER" id="PTHR30408">
    <property type="entry name" value="TYPE-1 RESTRICTION ENZYME ECOKI SPECIFICITY PROTEIN"/>
    <property type="match status" value="1"/>
</dbReference>
<feature type="domain" description="Type I restriction modification DNA specificity" evidence="4">
    <location>
        <begin position="8"/>
        <end position="164"/>
    </location>
</feature>
<dbReference type="SUPFAM" id="SSF116734">
    <property type="entry name" value="DNA methylase specificity domain"/>
    <property type="match status" value="2"/>
</dbReference>
<keyword evidence="3" id="KW-0238">DNA-binding</keyword>
<evidence type="ECO:0000313" key="6">
    <source>
        <dbReference type="Proteomes" id="UP000679307"/>
    </source>
</evidence>
<organism evidence="5 6">
    <name type="scientific">Nocardioides aquaticus</name>
    <dbReference type="NCBI Taxonomy" id="160826"/>
    <lineage>
        <taxon>Bacteria</taxon>
        <taxon>Bacillati</taxon>
        <taxon>Actinomycetota</taxon>
        <taxon>Actinomycetes</taxon>
        <taxon>Propionibacteriales</taxon>
        <taxon>Nocardioidaceae</taxon>
        <taxon>Nocardioides</taxon>
    </lineage>
</organism>
<protein>
    <recommendedName>
        <fullName evidence="4">Type I restriction modification DNA specificity domain-containing protein</fullName>
    </recommendedName>
</protein>
<dbReference type="CDD" id="cd16961">
    <property type="entry name" value="RMtype1_S_TRD-CR_like"/>
    <property type="match status" value="1"/>
</dbReference>
<dbReference type="RefSeq" id="WP_214058706.1">
    <property type="nucleotide sequence ID" value="NZ_BAAAHS010000265.1"/>
</dbReference>
<proteinExistence type="inferred from homology"/>
<dbReference type="InterPro" id="IPR044946">
    <property type="entry name" value="Restrct_endonuc_typeI_TRD_sf"/>
</dbReference>
<sequence>MTLNLDKSKWKHVTLGDIAAASKERVDPSDGSVERYVAGEHMDTDDLQIHRWGDVGKVDLGPAFHRRFRPGQVLYGSRRTYLRKVAVADFDGLCANTTFVVETKDEGALLQEFLPFIMTAEPFHAFAISESKGSVNPYVNWSDIERYEFDLPPTDEQKRIADLFWAVEHRRRALDDLAHRTRDAFEVVLRDIWSTGYLRPIGAIGECVTGSTPSKSNRAYWASEDVPFYTPSEIDGSDTIRPARQKVSHVGADAGRMLPPYSVAVACIGGDMGKSAVIQNPGISNQQITSIVGLSADDAYTLQAVLSHPLGRAGMEARETTTIVRKLNKSDLMKVEVPWPDDRTVLKTLVESNRRAASGVEAEGAGLVGLRSAILGEVFGGN</sequence>
<dbReference type="PANTHER" id="PTHR30408:SF12">
    <property type="entry name" value="TYPE I RESTRICTION ENZYME MJAVIII SPECIFICITY SUBUNIT"/>
    <property type="match status" value="1"/>
</dbReference>
<keyword evidence="2" id="KW-0680">Restriction system</keyword>
<dbReference type="EMBL" id="CP075371">
    <property type="protein sequence ID" value="QVT79222.1"/>
    <property type="molecule type" value="Genomic_DNA"/>
</dbReference>
<dbReference type="InterPro" id="IPR052021">
    <property type="entry name" value="Type-I_RS_S_subunit"/>
</dbReference>
<comment type="similarity">
    <text evidence="1">Belongs to the type-I restriction system S methylase family.</text>
</comment>
<dbReference type="Pfam" id="PF01420">
    <property type="entry name" value="Methylase_S"/>
    <property type="match status" value="1"/>
</dbReference>
<evidence type="ECO:0000259" key="4">
    <source>
        <dbReference type="Pfam" id="PF01420"/>
    </source>
</evidence>
<dbReference type="InterPro" id="IPR000055">
    <property type="entry name" value="Restrct_endonuc_typeI_TRD"/>
</dbReference>
<evidence type="ECO:0000256" key="1">
    <source>
        <dbReference type="ARBA" id="ARBA00010923"/>
    </source>
</evidence>
<accession>A0ABX8EGK5</accession>
<name>A0ABX8EGK5_9ACTN</name>
<gene>
    <name evidence="5" type="ORF">ENKNEFLB_01603</name>
</gene>